<dbReference type="EMBL" id="QZXA01000004">
    <property type="protein sequence ID" value="RJT34743.1"/>
    <property type="molecule type" value="Genomic_DNA"/>
</dbReference>
<dbReference type="AlphaFoldDB" id="A0A6M7TNY9"/>
<comment type="caution">
    <text evidence="1">The sequence shown here is derived from an EMBL/GenBank/DDBJ whole genome shotgun (WGS) entry which is preliminary data.</text>
</comment>
<evidence type="ECO:0000313" key="2">
    <source>
        <dbReference type="Proteomes" id="UP000275530"/>
    </source>
</evidence>
<proteinExistence type="predicted"/>
<evidence type="ECO:0000313" key="1">
    <source>
        <dbReference type="EMBL" id="RJT34743.1"/>
    </source>
</evidence>
<sequence>MPSPTPHEALIYLMVITSASDRDMTDVELARIGDVVRSWPVFEDFKQDRLVPVAQACQKLLHEKDGLEGVLAQIAEALPERLRDTAYAAAFEVAAVDLEMRMEEVRVLQLIRRKLDLDTLTVAAIGRAAKARLRTLT</sequence>
<dbReference type="RefSeq" id="WP_038644445.1">
    <property type="nucleotide sequence ID" value="NZ_CP033507.1"/>
</dbReference>
<protein>
    <submittedName>
        <fullName evidence="1">Tellurite resistance protein TerB</fullName>
    </submittedName>
</protein>
<organism evidence="1 2">
    <name type="scientific">Mesorhizobium jarvisii</name>
    <dbReference type="NCBI Taxonomy" id="1777867"/>
    <lineage>
        <taxon>Bacteria</taxon>
        <taxon>Pseudomonadati</taxon>
        <taxon>Pseudomonadota</taxon>
        <taxon>Alphaproteobacteria</taxon>
        <taxon>Hyphomicrobiales</taxon>
        <taxon>Phyllobacteriaceae</taxon>
        <taxon>Mesorhizobium</taxon>
    </lineage>
</organism>
<gene>
    <name evidence="1" type="ORF">D3242_13220</name>
</gene>
<name>A0A6M7TNY9_9HYPH</name>
<keyword evidence="2" id="KW-1185">Reference proteome</keyword>
<reference evidence="1 2" key="1">
    <citation type="submission" date="2018-09" db="EMBL/GenBank/DDBJ databases">
        <title>Mesorhizobium carmichaelinearum sp. nov. isolated from Carmichaelinea spp. root nodules in New Zealand.</title>
        <authorList>
            <person name="De Meyer S.E."/>
        </authorList>
    </citation>
    <scope>NUCLEOTIDE SEQUENCE [LARGE SCALE GENOMIC DNA]</scope>
    <source>
        <strain evidence="1 2">LMG 28313</strain>
    </source>
</reference>
<dbReference type="CDD" id="cd07176">
    <property type="entry name" value="terB"/>
    <property type="match status" value="1"/>
</dbReference>
<dbReference type="InterPro" id="IPR007791">
    <property type="entry name" value="DjlA_N"/>
</dbReference>
<dbReference type="Pfam" id="PF05099">
    <property type="entry name" value="TerB"/>
    <property type="match status" value="1"/>
</dbReference>
<dbReference type="SUPFAM" id="SSF158682">
    <property type="entry name" value="TerB-like"/>
    <property type="match status" value="1"/>
</dbReference>
<dbReference type="Gene3D" id="1.10.3680.10">
    <property type="entry name" value="TerB-like"/>
    <property type="match status" value="1"/>
</dbReference>
<dbReference type="Proteomes" id="UP000275530">
    <property type="component" value="Unassembled WGS sequence"/>
</dbReference>
<accession>A0A6M7TNY9</accession>
<dbReference type="InterPro" id="IPR029024">
    <property type="entry name" value="TerB-like"/>
</dbReference>